<dbReference type="EMBL" id="WJXA01000013">
    <property type="protein sequence ID" value="KAF7120170.1"/>
    <property type="molecule type" value="Genomic_DNA"/>
</dbReference>
<dbReference type="InterPro" id="IPR044858">
    <property type="entry name" value="Stomagen_C"/>
</dbReference>
<feature type="domain" description="Stomagen C-terminal" evidence="2">
    <location>
        <begin position="61"/>
        <end position="110"/>
    </location>
</feature>
<sequence>MANSRQTTLLLLYFTIICAARLTQGYRKQVGVPFTHRFIHFPPSEREFPLQGFGEQWKNKNSRRMMIGSTAPTCTYNECRGCKYKCRAEQVPVEGNDPINSAYHYRCVCRR</sequence>
<organism evidence="3 4">
    <name type="scientific">Rhododendron simsii</name>
    <name type="common">Sims's rhododendron</name>
    <dbReference type="NCBI Taxonomy" id="118357"/>
    <lineage>
        <taxon>Eukaryota</taxon>
        <taxon>Viridiplantae</taxon>
        <taxon>Streptophyta</taxon>
        <taxon>Embryophyta</taxon>
        <taxon>Tracheophyta</taxon>
        <taxon>Spermatophyta</taxon>
        <taxon>Magnoliopsida</taxon>
        <taxon>eudicotyledons</taxon>
        <taxon>Gunneridae</taxon>
        <taxon>Pentapetalae</taxon>
        <taxon>asterids</taxon>
        <taxon>Ericales</taxon>
        <taxon>Ericaceae</taxon>
        <taxon>Ericoideae</taxon>
        <taxon>Rhodoreae</taxon>
        <taxon>Rhododendron</taxon>
    </lineage>
</organism>
<accession>A0A834FZ03</accession>
<dbReference type="Gene3D" id="2.20.25.390">
    <property type="entry name" value="Stomagen"/>
    <property type="match status" value="1"/>
</dbReference>
<dbReference type="FunFam" id="2.20.25.390:FF:000001">
    <property type="entry name" value="EPIDERMAL PATTERNING FACTOR-like protein 9"/>
    <property type="match status" value="1"/>
</dbReference>
<comment type="caution">
    <text evidence="3">The sequence shown here is derived from an EMBL/GenBank/DDBJ whole genome shotgun (WGS) entry which is preliminary data.</text>
</comment>
<evidence type="ECO:0000313" key="4">
    <source>
        <dbReference type="Proteomes" id="UP000626092"/>
    </source>
</evidence>
<protein>
    <recommendedName>
        <fullName evidence="2">Stomagen C-terminal domain-containing protein</fullName>
    </recommendedName>
</protein>
<feature type="chain" id="PRO_5032765986" description="Stomagen C-terminal domain-containing protein" evidence="1">
    <location>
        <begin position="26"/>
        <end position="111"/>
    </location>
</feature>
<dbReference type="OrthoDB" id="1893550at2759"/>
<dbReference type="CDD" id="cd22743">
    <property type="entry name" value="stomagen-like"/>
    <property type="match status" value="1"/>
</dbReference>
<dbReference type="GO" id="GO:2000123">
    <property type="term" value="P:positive regulation of stomatal complex development"/>
    <property type="evidence" value="ECO:0007669"/>
    <property type="project" value="InterPro"/>
</dbReference>
<name>A0A834FZ03_RHOSS</name>
<dbReference type="InterPro" id="IPR038572">
    <property type="entry name" value="Stomagen_C_sf"/>
</dbReference>
<dbReference type="InterPro" id="IPR031753">
    <property type="entry name" value="Stomagen"/>
</dbReference>
<dbReference type="AlphaFoldDB" id="A0A834FZ03"/>
<dbReference type="Proteomes" id="UP000626092">
    <property type="component" value="Unassembled WGS sequence"/>
</dbReference>
<dbReference type="PANTHER" id="PTHR37239">
    <property type="entry name" value="EPIDERMAL PATTERNING FACTOR-LIKE PROTEIN 9"/>
    <property type="match status" value="1"/>
</dbReference>
<feature type="signal peptide" evidence="1">
    <location>
        <begin position="1"/>
        <end position="25"/>
    </location>
</feature>
<evidence type="ECO:0000313" key="3">
    <source>
        <dbReference type="EMBL" id="KAF7120170.1"/>
    </source>
</evidence>
<proteinExistence type="predicted"/>
<evidence type="ECO:0000256" key="1">
    <source>
        <dbReference type="SAM" id="SignalP"/>
    </source>
</evidence>
<dbReference type="Pfam" id="PF16851">
    <property type="entry name" value="Stomagen"/>
    <property type="match status" value="1"/>
</dbReference>
<keyword evidence="1" id="KW-0732">Signal</keyword>
<reference evidence="3" key="1">
    <citation type="submission" date="2019-11" db="EMBL/GenBank/DDBJ databases">
        <authorList>
            <person name="Liu Y."/>
            <person name="Hou J."/>
            <person name="Li T.-Q."/>
            <person name="Guan C.-H."/>
            <person name="Wu X."/>
            <person name="Wu H.-Z."/>
            <person name="Ling F."/>
            <person name="Zhang R."/>
            <person name="Shi X.-G."/>
            <person name="Ren J.-P."/>
            <person name="Chen E.-F."/>
            <person name="Sun J.-M."/>
        </authorList>
    </citation>
    <scope>NUCLEOTIDE SEQUENCE</scope>
    <source>
        <strain evidence="3">Adult_tree_wgs_1</strain>
        <tissue evidence="3">Leaves</tissue>
    </source>
</reference>
<dbReference type="PANTHER" id="PTHR37239:SF1">
    <property type="entry name" value="EPIDERMAL PATTERNING FACTOR-LIKE PROTEIN 9"/>
    <property type="match status" value="1"/>
</dbReference>
<evidence type="ECO:0000259" key="2">
    <source>
        <dbReference type="Pfam" id="PF16851"/>
    </source>
</evidence>
<gene>
    <name evidence="3" type="ORF">RHSIM_Rhsim13G0052100</name>
</gene>
<keyword evidence="4" id="KW-1185">Reference proteome</keyword>